<dbReference type="OrthoDB" id="1638493at2759"/>
<accession>A0A0J7YNR7</accession>
<evidence type="ECO:0000256" key="1">
    <source>
        <dbReference type="ARBA" id="ARBA00004604"/>
    </source>
</evidence>
<evidence type="ECO:0000256" key="4">
    <source>
        <dbReference type="ARBA" id="ARBA00023242"/>
    </source>
</evidence>
<gene>
    <name evidence="6" type="ORF">BVRB_038270</name>
</gene>
<dbReference type="OMA" id="IVDNHIW"/>
<evidence type="ECO:0000256" key="2">
    <source>
        <dbReference type="ARBA" id="ARBA00006369"/>
    </source>
</evidence>
<dbReference type="GO" id="GO:0006364">
    <property type="term" value="P:rRNA processing"/>
    <property type="evidence" value="ECO:0007669"/>
    <property type="project" value="InterPro"/>
</dbReference>
<dbReference type="PROSITE" id="PS50833">
    <property type="entry name" value="BRIX"/>
    <property type="match status" value="1"/>
</dbReference>
<proteinExistence type="inferred from homology"/>
<evidence type="ECO:0000256" key="3">
    <source>
        <dbReference type="ARBA" id="ARBA00022517"/>
    </source>
</evidence>
<dbReference type="Proteomes" id="UP000035740">
    <property type="component" value="Unassembled WGS sequence"/>
</dbReference>
<comment type="similarity">
    <text evidence="2">Belongs to the BRX1 family.</text>
</comment>
<dbReference type="PANTHER" id="PTHR13634">
    <property type="entry name" value="RIBOSOME BIOGENESIS PROTEIN BRIX"/>
    <property type="match status" value="1"/>
</dbReference>
<dbReference type="InterPro" id="IPR026532">
    <property type="entry name" value="BRX1"/>
</dbReference>
<evidence type="ECO:0000313" key="6">
    <source>
        <dbReference type="EMBL" id="KMS65212.1"/>
    </source>
</evidence>
<feature type="non-terminal residue" evidence="6">
    <location>
        <position position="102"/>
    </location>
</feature>
<dbReference type="InterPro" id="IPR007109">
    <property type="entry name" value="Brix"/>
</dbReference>
<dbReference type="Gramene" id="KMS65212">
    <property type="protein sequence ID" value="KMS65212"/>
    <property type="gene ID" value="BVRB_038270"/>
</dbReference>
<protein>
    <recommendedName>
        <fullName evidence="5">Brix domain-containing protein</fullName>
    </recommendedName>
</protein>
<keyword evidence="4" id="KW-0539">Nucleus</keyword>
<comment type="subcellular location">
    <subcellularLocation>
        <location evidence="1">Nucleus</location>
        <location evidence="1">Nucleolus</location>
    </subcellularLocation>
</comment>
<evidence type="ECO:0000259" key="5">
    <source>
        <dbReference type="PROSITE" id="PS50833"/>
    </source>
</evidence>
<evidence type="ECO:0000313" key="7">
    <source>
        <dbReference type="Proteomes" id="UP000035740"/>
    </source>
</evidence>
<dbReference type="AlphaFoldDB" id="A0A0J7YNR7"/>
<dbReference type="GO" id="GO:0005730">
    <property type="term" value="C:nucleolus"/>
    <property type="evidence" value="ECO:0007669"/>
    <property type="project" value="UniProtKB-SubCell"/>
</dbReference>
<dbReference type="GO" id="GO:0000027">
    <property type="term" value="P:ribosomal large subunit assembly"/>
    <property type="evidence" value="ECO:0007669"/>
    <property type="project" value="TreeGrafter"/>
</dbReference>
<organism evidence="6 7">
    <name type="scientific">Beta vulgaris subsp. vulgaris</name>
    <name type="common">Beet</name>
    <dbReference type="NCBI Taxonomy" id="3555"/>
    <lineage>
        <taxon>Eukaryota</taxon>
        <taxon>Viridiplantae</taxon>
        <taxon>Streptophyta</taxon>
        <taxon>Embryophyta</taxon>
        <taxon>Tracheophyta</taxon>
        <taxon>Spermatophyta</taxon>
        <taxon>Magnoliopsida</taxon>
        <taxon>eudicotyledons</taxon>
        <taxon>Gunneridae</taxon>
        <taxon>Pentapetalae</taxon>
        <taxon>Caryophyllales</taxon>
        <taxon>Chenopodiaceae</taxon>
        <taxon>Betoideae</taxon>
        <taxon>Beta</taxon>
    </lineage>
</organism>
<name>A0A0J7YNR7_BETVV</name>
<feature type="domain" description="Brix" evidence="5">
    <location>
        <begin position="1"/>
        <end position="74"/>
    </location>
</feature>
<reference evidence="6 7" key="1">
    <citation type="journal article" date="2014" name="Nature">
        <title>The genome of the recently domesticated crop plant sugar beet (Beta vulgaris).</title>
        <authorList>
            <person name="Dohm J.C."/>
            <person name="Minoche A.E."/>
            <person name="Holtgrawe D."/>
            <person name="Capella-Gutierrez S."/>
            <person name="Zakrzewski F."/>
            <person name="Tafer H."/>
            <person name="Rupp O."/>
            <person name="Sorensen T.R."/>
            <person name="Stracke R."/>
            <person name="Reinhardt R."/>
            <person name="Goesmann A."/>
            <person name="Kraft T."/>
            <person name="Schulz B."/>
            <person name="Stadler P.F."/>
            <person name="Schmidt T."/>
            <person name="Gabaldon T."/>
            <person name="Lehrach H."/>
            <person name="Weisshaar B."/>
            <person name="Himmelbauer H."/>
        </authorList>
    </citation>
    <scope>NUCLEOTIDE SEQUENCE [LARGE SCALE GENOMIC DNA]</scope>
    <source>
        <tissue evidence="6">Taproot</tissue>
    </source>
</reference>
<keyword evidence="3" id="KW-0690">Ribosome biogenesis</keyword>
<dbReference type="EMBL" id="KQ112738">
    <property type="protein sequence ID" value="KMS65212.1"/>
    <property type="molecule type" value="Genomic_DNA"/>
</dbReference>
<sequence>MLIQIFGSPRGHPKTKPFIDHVFSFYYLDGRIWFRNYQIVYDSSNSKANVDPTLVEIGPRFCLQPIKIFAGSFQGETLYSNDGYVTPTKMRSLAKEKTTNTY</sequence>
<dbReference type="Pfam" id="PF04427">
    <property type="entry name" value="Brix"/>
    <property type="match status" value="1"/>
</dbReference>
<dbReference type="PANTHER" id="PTHR13634:SF0">
    <property type="entry name" value="RIBOSOME BIOGENESIS PROTEIN BRX1 HOMOLOG"/>
    <property type="match status" value="1"/>
</dbReference>
<keyword evidence="7" id="KW-1185">Reference proteome</keyword>
<dbReference type="GO" id="GO:0019843">
    <property type="term" value="F:rRNA binding"/>
    <property type="evidence" value="ECO:0007669"/>
    <property type="project" value="InterPro"/>
</dbReference>